<reference evidence="3 4" key="1">
    <citation type="submission" date="2022-02" db="EMBL/GenBank/DDBJ databases">
        <title>Halomonas fukangensis sp. nov., a halophilic bacterium isolated from a bulk soil of Kalidium foliatum at Fukang.</title>
        <authorList>
            <person name="Huang Y."/>
        </authorList>
    </citation>
    <scope>NUCLEOTIDE SEQUENCE [LARGE SCALE GENOMIC DNA]</scope>
    <source>
        <strain evidence="3 4">EGI 63088</strain>
    </source>
</reference>
<feature type="region of interest" description="Disordered" evidence="1">
    <location>
        <begin position="188"/>
        <end position="236"/>
    </location>
</feature>
<organism evidence="3 4">
    <name type="scientific">Halomonas flagellata</name>
    <dbReference type="NCBI Taxonomy" id="2920385"/>
    <lineage>
        <taxon>Bacteria</taxon>
        <taxon>Pseudomonadati</taxon>
        <taxon>Pseudomonadota</taxon>
        <taxon>Gammaproteobacteria</taxon>
        <taxon>Oceanospirillales</taxon>
        <taxon>Halomonadaceae</taxon>
        <taxon>Halomonas</taxon>
    </lineage>
</organism>
<feature type="region of interest" description="Disordered" evidence="1">
    <location>
        <begin position="27"/>
        <end position="46"/>
    </location>
</feature>
<gene>
    <name evidence="3" type="ORF">MKP05_04795</name>
</gene>
<dbReference type="Proteomes" id="UP001202117">
    <property type="component" value="Unassembled WGS sequence"/>
</dbReference>
<evidence type="ECO:0008006" key="5">
    <source>
        <dbReference type="Google" id="ProtNLM"/>
    </source>
</evidence>
<keyword evidence="4" id="KW-1185">Reference proteome</keyword>
<evidence type="ECO:0000313" key="4">
    <source>
        <dbReference type="Proteomes" id="UP001202117"/>
    </source>
</evidence>
<feature type="compositionally biased region" description="Basic and acidic residues" evidence="1">
    <location>
        <begin position="221"/>
        <end position="236"/>
    </location>
</feature>
<name>A0ABS9RRH1_9GAMM</name>
<protein>
    <recommendedName>
        <fullName evidence="5">Zinc resistance-associated protein</fullName>
    </recommendedName>
</protein>
<dbReference type="EMBL" id="JAKVPY010000004">
    <property type="protein sequence ID" value="MCH4562453.1"/>
    <property type="molecule type" value="Genomic_DNA"/>
</dbReference>
<proteinExistence type="predicted"/>
<sequence length="236" mass="27545">MNISLSRKLLLPALLAVAIAPLALSATAGPQGEGRPAGYEQYQEQREAKRQALFERAGLDEATREALEEAHNEHRQAMRELHREHRERLDGILDEEQREALAEARREMREEHRSEWRESRRAAMQERLEALVDGWELSDEEREALREARESIYADLEALRGRDFDSREERRTAMREMREQHQASLAELLSDEQLEELKAALKPHGGKAHGKRHGHYHHDHHWGDDKHAEKDEDRND</sequence>
<evidence type="ECO:0000256" key="2">
    <source>
        <dbReference type="SAM" id="SignalP"/>
    </source>
</evidence>
<accession>A0ABS9RRH1</accession>
<dbReference type="RefSeq" id="WP_240567274.1">
    <property type="nucleotide sequence ID" value="NZ_JAKVPY010000004.1"/>
</dbReference>
<keyword evidence="2" id="KW-0732">Signal</keyword>
<feature type="signal peptide" evidence="2">
    <location>
        <begin position="1"/>
        <end position="28"/>
    </location>
</feature>
<evidence type="ECO:0000256" key="1">
    <source>
        <dbReference type="SAM" id="MobiDB-lite"/>
    </source>
</evidence>
<feature type="compositionally biased region" description="Basic residues" evidence="1">
    <location>
        <begin position="204"/>
        <end position="220"/>
    </location>
</feature>
<evidence type="ECO:0000313" key="3">
    <source>
        <dbReference type="EMBL" id="MCH4562453.1"/>
    </source>
</evidence>
<feature type="chain" id="PRO_5047058862" description="Zinc resistance-associated protein" evidence="2">
    <location>
        <begin position="29"/>
        <end position="236"/>
    </location>
</feature>
<comment type="caution">
    <text evidence="3">The sequence shown here is derived from an EMBL/GenBank/DDBJ whole genome shotgun (WGS) entry which is preliminary data.</text>
</comment>